<dbReference type="SUPFAM" id="SSF53756">
    <property type="entry name" value="UDP-Glycosyltransferase/glycogen phosphorylase"/>
    <property type="match status" value="1"/>
</dbReference>
<evidence type="ECO:0000313" key="1">
    <source>
        <dbReference type="EMBL" id="BCX50238.1"/>
    </source>
</evidence>
<organism evidence="1 2">
    <name type="scientific">Haloferula helveola</name>
    <dbReference type="NCBI Taxonomy" id="490095"/>
    <lineage>
        <taxon>Bacteria</taxon>
        <taxon>Pseudomonadati</taxon>
        <taxon>Verrucomicrobiota</taxon>
        <taxon>Verrucomicrobiia</taxon>
        <taxon>Verrucomicrobiales</taxon>
        <taxon>Verrucomicrobiaceae</taxon>
        <taxon>Haloferula</taxon>
    </lineage>
</organism>
<gene>
    <name evidence="1" type="ORF">HAHE_41460</name>
</gene>
<dbReference type="RefSeq" id="WP_338687204.1">
    <property type="nucleotide sequence ID" value="NZ_AP024702.1"/>
</dbReference>
<accession>A0ABN6H9T4</accession>
<name>A0ABN6H9T4_9BACT</name>
<evidence type="ECO:0000313" key="2">
    <source>
        <dbReference type="Proteomes" id="UP001374893"/>
    </source>
</evidence>
<sequence length="476" mass="52587">MTEPALVIVHYHLRPGGVWQVIRTTSKALTRAGVPHLILSGETTEYGNDLPIRTVAGLDYSTAAPGEHSTTELVGRLRSAVVDHFGEGPVVWHFHNPCLGKNPTLSSAVGIMAASGEAMILQHHDLAEDGRPENLKALDSMDELYPITPRVIHAFINSRDLRRFIKAGLPAEQGTVLPNPLSPNSPLPPSDSEHPVVFQPVRAIRRKNIGETILLAAAAPQGARFAISRAPDQPRWQTAYREWTQFAAEFELPLDFDVSDRIPAPGTDSRTFNAWLERSTHLLTTSISEGFGLAFIESLALGRPLIGRRLPEIDTDLPDHPTDRLYESLRVPSDWLDTDLLHSQIREALKLAGLPSDPDAIHSALGGDDGVDFGRLSEDMQRAVIRAWLSGRRGITAVDRLGSLPLETWLLLNLENRSAADPNHQLDRYRAEFLAESLAQHATRLLAEAPAPIRHLDRSAVIEQFRNPADFRFLKS</sequence>
<keyword evidence="2" id="KW-1185">Reference proteome</keyword>
<protein>
    <submittedName>
        <fullName evidence="1">Glycosyltransferase group 1 family</fullName>
    </submittedName>
</protein>
<proteinExistence type="predicted"/>
<dbReference type="EMBL" id="AP024702">
    <property type="protein sequence ID" value="BCX50238.1"/>
    <property type="molecule type" value="Genomic_DNA"/>
</dbReference>
<reference evidence="1 2" key="1">
    <citation type="submission" date="2021-06" db="EMBL/GenBank/DDBJ databases">
        <title>Complete genome of Haloferula helveola possessing various polysaccharide degrading enzymes.</title>
        <authorList>
            <person name="Takami H."/>
            <person name="Huang C."/>
            <person name="Hamasaki K."/>
        </authorList>
    </citation>
    <scope>NUCLEOTIDE SEQUENCE [LARGE SCALE GENOMIC DNA]</scope>
    <source>
        <strain evidence="1 2">CN-1</strain>
    </source>
</reference>
<dbReference type="Proteomes" id="UP001374893">
    <property type="component" value="Chromosome"/>
</dbReference>
<dbReference type="Gene3D" id="3.40.50.2000">
    <property type="entry name" value="Glycogen Phosphorylase B"/>
    <property type="match status" value="2"/>
</dbReference>